<keyword evidence="2" id="KW-1185">Reference proteome</keyword>
<sequence>MLLKEESDSVRGLDRGMHDVDPSFSSTELAWWRSCSAVLYEQGNVATVLCVAPPHSRGPQSCSFDACKRLTCGGGSRNATHNPPCHCTALHCTAPHSTTSFPSTEVGHYSTAVRSFLLPVSQL</sequence>
<dbReference type="InParanoid" id="A0A317XZC3"/>
<name>A0A317XZC3_9BASI</name>
<organism evidence="1 2">
    <name type="scientific">Testicularia cyperi</name>
    <dbReference type="NCBI Taxonomy" id="1882483"/>
    <lineage>
        <taxon>Eukaryota</taxon>
        <taxon>Fungi</taxon>
        <taxon>Dikarya</taxon>
        <taxon>Basidiomycota</taxon>
        <taxon>Ustilaginomycotina</taxon>
        <taxon>Ustilaginomycetes</taxon>
        <taxon>Ustilaginales</taxon>
        <taxon>Anthracoideaceae</taxon>
        <taxon>Testicularia</taxon>
    </lineage>
</organism>
<gene>
    <name evidence="1" type="ORF">BCV70DRAFT_14901</name>
</gene>
<accession>A0A317XZC3</accession>
<dbReference type="AlphaFoldDB" id="A0A317XZC3"/>
<protein>
    <submittedName>
        <fullName evidence="1">Uncharacterized protein</fullName>
    </submittedName>
</protein>
<evidence type="ECO:0000313" key="1">
    <source>
        <dbReference type="EMBL" id="PWZ03300.1"/>
    </source>
</evidence>
<evidence type="ECO:0000313" key="2">
    <source>
        <dbReference type="Proteomes" id="UP000246740"/>
    </source>
</evidence>
<reference evidence="1 2" key="1">
    <citation type="journal article" date="2018" name="Mol. Biol. Evol.">
        <title>Broad Genomic Sampling Reveals a Smut Pathogenic Ancestry of the Fungal Clade Ustilaginomycotina.</title>
        <authorList>
            <person name="Kijpornyongpan T."/>
            <person name="Mondo S.J."/>
            <person name="Barry K."/>
            <person name="Sandor L."/>
            <person name="Lee J."/>
            <person name="Lipzen A."/>
            <person name="Pangilinan J."/>
            <person name="LaButti K."/>
            <person name="Hainaut M."/>
            <person name="Henrissat B."/>
            <person name="Grigoriev I.V."/>
            <person name="Spatafora J.W."/>
            <person name="Aime M.C."/>
        </authorList>
    </citation>
    <scope>NUCLEOTIDE SEQUENCE [LARGE SCALE GENOMIC DNA]</scope>
    <source>
        <strain evidence="1 2">MCA 3645</strain>
    </source>
</reference>
<dbReference type="Proteomes" id="UP000246740">
    <property type="component" value="Unassembled WGS sequence"/>
</dbReference>
<dbReference type="EMBL" id="KZ819188">
    <property type="protein sequence ID" value="PWZ03300.1"/>
    <property type="molecule type" value="Genomic_DNA"/>
</dbReference>
<proteinExistence type="predicted"/>